<evidence type="ECO:0000313" key="3">
    <source>
        <dbReference type="Proteomes" id="UP001470230"/>
    </source>
</evidence>
<evidence type="ECO:0000313" key="2">
    <source>
        <dbReference type="EMBL" id="KAK8887857.1"/>
    </source>
</evidence>
<dbReference type="Proteomes" id="UP001470230">
    <property type="component" value="Unassembled WGS sequence"/>
</dbReference>
<keyword evidence="3" id="KW-1185">Reference proteome</keyword>
<name>A0ABR2K9P3_9EUKA</name>
<evidence type="ECO:0008006" key="4">
    <source>
        <dbReference type="Google" id="ProtNLM"/>
    </source>
</evidence>
<feature type="region of interest" description="Disordered" evidence="1">
    <location>
        <begin position="232"/>
        <end position="262"/>
    </location>
</feature>
<organism evidence="2 3">
    <name type="scientific">Tritrichomonas musculus</name>
    <dbReference type="NCBI Taxonomy" id="1915356"/>
    <lineage>
        <taxon>Eukaryota</taxon>
        <taxon>Metamonada</taxon>
        <taxon>Parabasalia</taxon>
        <taxon>Tritrichomonadida</taxon>
        <taxon>Tritrichomonadidae</taxon>
        <taxon>Tritrichomonas</taxon>
    </lineage>
</organism>
<feature type="region of interest" description="Disordered" evidence="1">
    <location>
        <begin position="304"/>
        <end position="324"/>
    </location>
</feature>
<comment type="caution">
    <text evidence="2">The sequence shown here is derived from an EMBL/GenBank/DDBJ whole genome shotgun (WGS) entry which is preliminary data.</text>
</comment>
<dbReference type="PANTHER" id="PTHR10068">
    <property type="entry name" value="BONE MARROW PROTEOGLYCAN"/>
    <property type="match status" value="1"/>
</dbReference>
<evidence type="ECO:0000256" key="1">
    <source>
        <dbReference type="SAM" id="MobiDB-lite"/>
    </source>
</evidence>
<feature type="compositionally biased region" description="Basic and acidic residues" evidence="1">
    <location>
        <begin position="978"/>
        <end position="1024"/>
    </location>
</feature>
<gene>
    <name evidence="2" type="ORF">M9Y10_038916</name>
</gene>
<sequence>MDPILRIVFYLFKKNGFDNEDVTYEAFFENGVAFPKLVAIAFNIDSIPGINKNPVRPLHRTMNNTTALQYLFKNNQLIAKVSPSYGSNQERSALLSLILTRQCFSINAQEIIDKCNIIVQSLGIKYNKKSDMLHGESIIELLHVLTDGKVPIESKITDFNSSMRKAFNLANAPLVIDEDSLAVQNQFTFFIQILILFDYFSAKISKLPTKPVKPAEPTKPVMPVKIPEPTKPITPVKIPEPTKPITPVKIPEPTKPITPVKIPEPTKPVMPVKIPEPTKPITPVKIPEPTKPVMPVKIPEPTKPITPVKIPEPTKPITPVNIPEPTKPVMPLKIQVPTKPVTPSEVKPTMAEGLQPKDNEGPDISISDSKKSQERRDADKRMPHIDKKQKKLPIEDRIYLEELSNQKLLEIINLFSPNHEFKNLNQTIENNYLFDFIQNFLSSNPISFEELSTTISKLPPSIKSNESIINFFKKNDKRFRFLLFNFEIPKYVKTSIISFYTSFFNAYFLKGTKKAIFDRVTTILYTTSKQEMLDENKILTNIDSYADLAYFASGKKVHGRPKRFGKDEDFKKLSIPKFIDSSYLSLCSKCSIIPDICYYQLQFIFNKIDEVGFCIIVESMLRMAKKLRKLTKIASVAAPLIQANRFLLIKHLKNVKEFSQKDYANVTRDADEVGHKRSKSINPKTFNERMYEQELNLTQTVKLWNRVYKKAKLFWNDTKNKNSFDNGIVFEYLSYKSRSNESKNEWLKEKENIQLNLKLKSKDDINIKEIQVAAKNILYKIFYYDESQNKWVFDSNSLIGLTSNNEIKEFNAKAPLILILDSDENDSVSLCSNFTENSYPNIFNEYDDQIYVYALCGYLLFKDNEVIKPIFLNLHVPKKKMTPLNQSDIMLIASKIYSFLSFICDIEIVILNENHFKDQVDFVKTLIKMKSSFYNKTTKIEEKTDVKTQNNSFSSKKRELHLFSPQNSSSESDDDEKGEDKTEEDKKEEDKKEEDKKEQDKKEEDKKEEDKKEEDKKEQDKKEEDNEENYLCFDEDPEFNQNINDLFQNSPISLSEKIYTKKSKTIFLINDAAVQSNEDQNQLVNQSKLIQNIKREIKQELCKFIFINVNNSNTYKAFYDCLIEFSFSNDNSLKTDIIKNLTFIEMFRFTIFYLEVRNDTNWKNKLKTLINQRYAYLEDYYEKQFTYFISFKKISNEVTSIAPFCDNEFNDECSHIINEIFYSNITRKKQNKLADELKLSSEENLDCLTQLINDEYYLSNEDKKNLLDNHIQFLKREYFAIIKKYYPMDFFVTIYSDNIKILEGQIENDISIFSNIKNKYEIENEKDKAEDNKKSKIDDEKRKGTNYVMRESESVREIKVSVLVSKDLKTEIEQDF</sequence>
<dbReference type="PANTHER" id="PTHR10068:SF14">
    <property type="entry name" value="CELL WALL ADHESIN EAP1"/>
    <property type="match status" value="1"/>
</dbReference>
<feature type="region of interest" description="Disordered" evidence="1">
    <location>
        <begin position="945"/>
        <end position="1028"/>
    </location>
</feature>
<proteinExistence type="predicted"/>
<dbReference type="EMBL" id="JAPFFF010000006">
    <property type="protein sequence ID" value="KAK8887857.1"/>
    <property type="molecule type" value="Genomic_DNA"/>
</dbReference>
<feature type="region of interest" description="Disordered" evidence="1">
    <location>
        <begin position="337"/>
        <end position="386"/>
    </location>
</feature>
<accession>A0ABR2K9P3</accession>
<protein>
    <recommendedName>
        <fullName evidence="4">Calponin-homology (CH) domain-containing protein</fullName>
    </recommendedName>
</protein>
<reference evidence="2 3" key="1">
    <citation type="submission" date="2024-04" db="EMBL/GenBank/DDBJ databases">
        <title>Tritrichomonas musculus Genome.</title>
        <authorList>
            <person name="Alves-Ferreira E."/>
            <person name="Grigg M."/>
            <person name="Lorenzi H."/>
            <person name="Galac M."/>
        </authorList>
    </citation>
    <scope>NUCLEOTIDE SEQUENCE [LARGE SCALE GENOMIC DNA]</scope>
    <source>
        <strain evidence="2 3">EAF2021</strain>
    </source>
</reference>
<feature type="compositionally biased region" description="Basic and acidic residues" evidence="1">
    <location>
        <begin position="368"/>
        <end position="386"/>
    </location>
</feature>